<dbReference type="PRINTS" id="PR00081">
    <property type="entry name" value="GDHRDH"/>
</dbReference>
<dbReference type="HOGENOM" id="CLU_010194_1_0_1"/>
<dbReference type="FunFam" id="3.40.50.720:FF:000084">
    <property type="entry name" value="Short-chain dehydrogenase reductase"/>
    <property type="match status" value="1"/>
</dbReference>
<dbReference type="Proteomes" id="UP000030706">
    <property type="component" value="Unassembled WGS sequence"/>
</dbReference>
<name>A0A074XPJ7_AURPU</name>
<dbReference type="InterPro" id="IPR002347">
    <property type="entry name" value="SDR_fam"/>
</dbReference>
<dbReference type="PRINTS" id="PR00080">
    <property type="entry name" value="SDRFAMILY"/>
</dbReference>
<keyword evidence="3" id="KW-0560">Oxidoreductase</keyword>
<dbReference type="STRING" id="1043002.A0A074XPJ7"/>
<evidence type="ECO:0000313" key="4">
    <source>
        <dbReference type="EMBL" id="KEQ83897.1"/>
    </source>
</evidence>
<protein>
    <submittedName>
        <fullName evidence="4">NAD(P)-binding protein</fullName>
    </submittedName>
</protein>
<organism evidence="4 5">
    <name type="scientific">Aureobasidium pullulans EXF-150</name>
    <dbReference type="NCBI Taxonomy" id="1043002"/>
    <lineage>
        <taxon>Eukaryota</taxon>
        <taxon>Fungi</taxon>
        <taxon>Dikarya</taxon>
        <taxon>Ascomycota</taxon>
        <taxon>Pezizomycotina</taxon>
        <taxon>Dothideomycetes</taxon>
        <taxon>Dothideomycetidae</taxon>
        <taxon>Dothideales</taxon>
        <taxon>Saccotheciaceae</taxon>
        <taxon>Aureobasidium</taxon>
    </lineage>
</organism>
<dbReference type="PROSITE" id="PS00061">
    <property type="entry name" value="ADH_SHORT"/>
    <property type="match status" value="1"/>
</dbReference>
<evidence type="ECO:0000256" key="3">
    <source>
        <dbReference type="ARBA" id="ARBA00023002"/>
    </source>
</evidence>
<dbReference type="SUPFAM" id="SSF51735">
    <property type="entry name" value="NAD(P)-binding Rossmann-fold domains"/>
    <property type="match status" value="1"/>
</dbReference>
<dbReference type="AlphaFoldDB" id="A0A074XPJ7"/>
<evidence type="ECO:0000313" key="5">
    <source>
        <dbReference type="Proteomes" id="UP000030706"/>
    </source>
</evidence>
<dbReference type="GO" id="GO:0016491">
    <property type="term" value="F:oxidoreductase activity"/>
    <property type="evidence" value="ECO:0007669"/>
    <property type="project" value="UniProtKB-KW"/>
</dbReference>
<proteinExistence type="inferred from homology"/>
<gene>
    <name evidence="4" type="ORF">M438DRAFT_345990</name>
</gene>
<dbReference type="PANTHER" id="PTHR43180">
    <property type="entry name" value="3-OXOACYL-(ACYL-CARRIER-PROTEIN) REDUCTASE (AFU_ORTHOLOGUE AFUA_6G11210)"/>
    <property type="match status" value="1"/>
</dbReference>
<dbReference type="GeneID" id="40747876"/>
<keyword evidence="5" id="KW-1185">Reference proteome</keyword>
<keyword evidence="2" id="KW-0521">NADP</keyword>
<evidence type="ECO:0000256" key="1">
    <source>
        <dbReference type="ARBA" id="ARBA00006484"/>
    </source>
</evidence>
<dbReference type="OrthoDB" id="417891at2759"/>
<sequence length="253" mass="26554">MSPVLSLEGKTAIVTGGAGGLGLSITDLFLEAGANVVAIDINTDLVQKFESSHDSSRAIAVEANVTLEEDLEDLFKTTIKKFGKIDIIVNNAGVTDRLDPVGTLEKDLWDRIIAVNLTAPMMVTKLGVNHMMEKQIKGSIINIGSVAALRGFAAGAAYTASKHGLVGLTKNTAAFYTDKGIRCNAVLPSGMETNISKTLTKGINDEGYCHMMKGPVTMVDPKQVAQTVLFLASDASNTVSGSCIATDLGYAAS</sequence>
<dbReference type="EMBL" id="KL584983">
    <property type="protein sequence ID" value="KEQ83897.1"/>
    <property type="molecule type" value="Genomic_DNA"/>
</dbReference>
<reference evidence="4 5" key="1">
    <citation type="journal article" date="2014" name="BMC Genomics">
        <title>Genome sequencing of four Aureobasidium pullulans varieties: biotechnological potential, stress tolerance, and description of new species.</title>
        <authorList>
            <person name="Gostin Ar C."/>
            <person name="Ohm R.A."/>
            <person name="Kogej T."/>
            <person name="Sonjak S."/>
            <person name="Turk M."/>
            <person name="Zajc J."/>
            <person name="Zalar P."/>
            <person name="Grube M."/>
            <person name="Sun H."/>
            <person name="Han J."/>
            <person name="Sharma A."/>
            <person name="Chiniquy J."/>
            <person name="Ngan C.Y."/>
            <person name="Lipzen A."/>
            <person name="Barry K."/>
            <person name="Grigoriev I.V."/>
            <person name="Gunde-Cimerman N."/>
        </authorList>
    </citation>
    <scope>NUCLEOTIDE SEQUENCE [LARGE SCALE GENOMIC DNA]</scope>
    <source>
        <strain evidence="4 5">EXF-150</strain>
    </source>
</reference>
<accession>A0A074XPJ7</accession>
<dbReference type="PANTHER" id="PTHR43180:SF63">
    <property type="entry name" value="DEHYDROGENASE_REDUCTASE FAMILY PROTEIN, PUTATIVE (AFU_ORTHOLOGUE AFUA_6G03520)-RELATED"/>
    <property type="match status" value="1"/>
</dbReference>
<dbReference type="InterPro" id="IPR020904">
    <property type="entry name" value="Sc_DH/Rdtase_CS"/>
</dbReference>
<dbReference type="InterPro" id="IPR036291">
    <property type="entry name" value="NAD(P)-bd_dom_sf"/>
</dbReference>
<comment type="similarity">
    <text evidence="1">Belongs to the short-chain dehydrogenases/reductases (SDR) family.</text>
</comment>
<dbReference type="RefSeq" id="XP_029760084.1">
    <property type="nucleotide sequence ID" value="XM_029905570.1"/>
</dbReference>
<dbReference type="CDD" id="cd05233">
    <property type="entry name" value="SDR_c"/>
    <property type="match status" value="1"/>
</dbReference>
<dbReference type="Pfam" id="PF13561">
    <property type="entry name" value="adh_short_C2"/>
    <property type="match status" value="1"/>
</dbReference>
<evidence type="ECO:0000256" key="2">
    <source>
        <dbReference type="ARBA" id="ARBA00022857"/>
    </source>
</evidence>
<dbReference type="Gene3D" id="3.40.50.720">
    <property type="entry name" value="NAD(P)-binding Rossmann-like Domain"/>
    <property type="match status" value="1"/>
</dbReference>